<sequence length="97" mass="10548">MDNVRTRRPSSCSHSLGSQVWKRADMSYCTVVVTGQALILSTAAPVLCSVAADRCVTLPMAKKSSHKNYSNGAHHRTTVLYCTVLYRSCNRAETVGA</sequence>
<evidence type="ECO:0000313" key="1">
    <source>
        <dbReference type="EMBL" id="PWZ01444.1"/>
    </source>
</evidence>
<dbReference type="AlphaFoldDB" id="A0A317XSV4"/>
<protein>
    <submittedName>
        <fullName evidence="1">Uncharacterized protein</fullName>
    </submittedName>
</protein>
<gene>
    <name evidence="1" type="ORF">BCV70DRAFT_198872</name>
</gene>
<dbReference type="InParanoid" id="A0A317XSV4"/>
<dbReference type="Proteomes" id="UP000246740">
    <property type="component" value="Unassembled WGS sequence"/>
</dbReference>
<name>A0A317XSV4_9BASI</name>
<reference evidence="1 2" key="1">
    <citation type="journal article" date="2018" name="Mol. Biol. Evol.">
        <title>Broad Genomic Sampling Reveals a Smut Pathogenic Ancestry of the Fungal Clade Ustilaginomycotina.</title>
        <authorList>
            <person name="Kijpornyongpan T."/>
            <person name="Mondo S.J."/>
            <person name="Barry K."/>
            <person name="Sandor L."/>
            <person name="Lee J."/>
            <person name="Lipzen A."/>
            <person name="Pangilinan J."/>
            <person name="LaButti K."/>
            <person name="Hainaut M."/>
            <person name="Henrissat B."/>
            <person name="Grigoriev I.V."/>
            <person name="Spatafora J.W."/>
            <person name="Aime M.C."/>
        </authorList>
    </citation>
    <scope>NUCLEOTIDE SEQUENCE [LARGE SCALE GENOMIC DNA]</scope>
    <source>
        <strain evidence="1 2">MCA 3645</strain>
    </source>
</reference>
<accession>A0A317XSV4</accession>
<organism evidence="1 2">
    <name type="scientific">Testicularia cyperi</name>
    <dbReference type="NCBI Taxonomy" id="1882483"/>
    <lineage>
        <taxon>Eukaryota</taxon>
        <taxon>Fungi</taxon>
        <taxon>Dikarya</taxon>
        <taxon>Basidiomycota</taxon>
        <taxon>Ustilaginomycotina</taxon>
        <taxon>Ustilaginomycetes</taxon>
        <taxon>Ustilaginales</taxon>
        <taxon>Anthracoideaceae</taxon>
        <taxon>Testicularia</taxon>
    </lineage>
</organism>
<proteinExistence type="predicted"/>
<keyword evidence="2" id="KW-1185">Reference proteome</keyword>
<evidence type="ECO:0000313" key="2">
    <source>
        <dbReference type="Proteomes" id="UP000246740"/>
    </source>
</evidence>
<dbReference type="EMBL" id="KZ819190">
    <property type="protein sequence ID" value="PWZ01444.1"/>
    <property type="molecule type" value="Genomic_DNA"/>
</dbReference>